<feature type="domain" description="HTH cro/C1-type" evidence="2">
    <location>
        <begin position="81"/>
        <end position="132"/>
    </location>
</feature>
<gene>
    <name evidence="3" type="ORF">FEG63_21820</name>
</gene>
<dbReference type="PANTHER" id="PTHR46797:SF1">
    <property type="entry name" value="METHYLPHOSPHONATE SYNTHASE"/>
    <property type="match status" value="1"/>
</dbReference>
<dbReference type="Gene3D" id="1.10.260.40">
    <property type="entry name" value="lambda repressor-like DNA-binding domains"/>
    <property type="match status" value="2"/>
</dbReference>
<evidence type="ECO:0000313" key="3">
    <source>
        <dbReference type="EMBL" id="NTY62183.1"/>
    </source>
</evidence>
<dbReference type="PROSITE" id="PS50943">
    <property type="entry name" value="HTH_CROC1"/>
    <property type="match status" value="2"/>
</dbReference>
<reference evidence="3 4" key="1">
    <citation type="submission" date="2019-05" db="EMBL/GenBank/DDBJ databases">
        <title>Mycolicibacterium sphagni ENV482 genome assembly.</title>
        <authorList>
            <person name="Chen W."/>
            <person name="Faulkner N.W."/>
            <person name="Hyman M.R."/>
        </authorList>
    </citation>
    <scope>NUCLEOTIDE SEQUENCE [LARGE SCALE GENOMIC DNA]</scope>
    <source>
        <strain evidence="3 4">ENV482</strain>
    </source>
</reference>
<evidence type="ECO:0000259" key="2">
    <source>
        <dbReference type="PROSITE" id="PS50943"/>
    </source>
</evidence>
<evidence type="ECO:0000256" key="1">
    <source>
        <dbReference type="ARBA" id="ARBA00023125"/>
    </source>
</evidence>
<dbReference type="InterPro" id="IPR010982">
    <property type="entry name" value="Lambda_DNA-bd_dom_sf"/>
</dbReference>
<dbReference type="Pfam" id="PF01381">
    <property type="entry name" value="HTH_3"/>
    <property type="match status" value="2"/>
</dbReference>
<dbReference type="RefSeq" id="WP_174399910.1">
    <property type="nucleotide sequence ID" value="NZ_VBSB01000014.1"/>
</dbReference>
<dbReference type="CDD" id="cd00093">
    <property type="entry name" value="HTH_XRE"/>
    <property type="match status" value="2"/>
</dbReference>
<dbReference type="Proteomes" id="UP000708347">
    <property type="component" value="Unassembled WGS sequence"/>
</dbReference>
<accession>A0ABX2JWS4</accession>
<sequence length="160" mass="17469">MLQPPVRGFNRSDLSRLRREANLSIAELGVRADIAGSVLSRWESGQASPTPELLRRVADAMGVSTSEFVDTPEGERTLGDLRSLAGFSQRSLAKHLGVPFKTLAKLEQGLIDLDDERAQTLADTFGVEVVVLQDAYRRGAIRVLRQRLNELESQPAAASA</sequence>
<dbReference type="InterPro" id="IPR001387">
    <property type="entry name" value="Cro/C1-type_HTH"/>
</dbReference>
<keyword evidence="4" id="KW-1185">Reference proteome</keyword>
<protein>
    <submittedName>
        <fullName evidence="3">Helix-turn-helix transcriptional regulator</fullName>
    </submittedName>
</protein>
<name>A0ABX2JWS4_9MYCO</name>
<dbReference type="SUPFAM" id="SSF47413">
    <property type="entry name" value="lambda repressor-like DNA-binding domains"/>
    <property type="match status" value="2"/>
</dbReference>
<dbReference type="InterPro" id="IPR050807">
    <property type="entry name" value="TransReg_Diox_bact_type"/>
</dbReference>
<dbReference type="EMBL" id="VBSB01000014">
    <property type="protein sequence ID" value="NTY62183.1"/>
    <property type="molecule type" value="Genomic_DNA"/>
</dbReference>
<keyword evidence="1" id="KW-0238">DNA-binding</keyword>
<dbReference type="PANTHER" id="PTHR46797">
    <property type="entry name" value="HTH-TYPE TRANSCRIPTIONAL REGULATOR"/>
    <property type="match status" value="1"/>
</dbReference>
<organism evidence="3 4">
    <name type="scientific">Mycolicibacterium sphagni</name>
    <dbReference type="NCBI Taxonomy" id="1786"/>
    <lineage>
        <taxon>Bacteria</taxon>
        <taxon>Bacillati</taxon>
        <taxon>Actinomycetota</taxon>
        <taxon>Actinomycetes</taxon>
        <taxon>Mycobacteriales</taxon>
        <taxon>Mycobacteriaceae</taxon>
        <taxon>Mycolicibacterium</taxon>
    </lineage>
</organism>
<evidence type="ECO:0000313" key="4">
    <source>
        <dbReference type="Proteomes" id="UP000708347"/>
    </source>
</evidence>
<dbReference type="SMART" id="SM00530">
    <property type="entry name" value="HTH_XRE"/>
    <property type="match status" value="2"/>
</dbReference>
<proteinExistence type="predicted"/>
<feature type="domain" description="HTH cro/C1-type" evidence="2">
    <location>
        <begin position="14"/>
        <end position="68"/>
    </location>
</feature>
<comment type="caution">
    <text evidence="3">The sequence shown here is derived from an EMBL/GenBank/DDBJ whole genome shotgun (WGS) entry which is preliminary data.</text>
</comment>